<accession>A0A1I7TC75</accession>
<keyword evidence="1" id="KW-0812">Transmembrane</keyword>
<dbReference type="eggNOG" id="ENOG502TG15">
    <property type="taxonomic scope" value="Eukaryota"/>
</dbReference>
<proteinExistence type="predicted"/>
<dbReference type="GO" id="GO:0005886">
    <property type="term" value="C:plasma membrane"/>
    <property type="evidence" value="ECO:0007669"/>
    <property type="project" value="TreeGrafter"/>
</dbReference>
<dbReference type="Pfam" id="PF10326">
    <property type="entry name" value="7TM_GPCR_Str"/>
    <property type="match status" value="1"/>
</dbReference>
<evidence type="ECO:0000313" key="2">
    <source>
        <dbReference type="Proteomes" id="UP000095282"/>
    </source>
</evidence>
<keyword evidence="2" id="KW-1185">Reference proteome</keyword>
<dbReference type="AlphaFoldDB" id="A0A1I7TC75"/>
<dbReference type="Proteomes" id="UP000095282">
    <property type="component" value="Unplaced"/>
</dbReference>
<feature type="transmembrane region" description="Helical" evidence="1">
    <location>
        <begin position="77"/>
        <end position="99"/>
    </location>
</feature>
<dbReference type="InterPro" id="IPR019428">
    <property type="entry name" value="7TM_GPCR_serpentine_rcpt_Str"/>
</dbReference>
<reference evidence="3" key="1">
    <citation type="submission" date="2016-11" db="UniProtKB">
        <authorList>
            <consortium name="WormBaseParasite"/>
        </authorList>
    </citation>
    <scope>IDENTIFICATION</scope>
</reference>
<dbReference type="PANTHER" id="PTHR22943:SF251">
    <property type="entry name" value="SEVEN TM RECEPTOR"/>
    <property type="match status" value="1"/>
</dbReference>
<evidence type="ECO:0000313" key="3">
    <source>
        <dbReference type="WBParaSite" id="Csp11.Scaffold579.g4520.t1"/>
    </source>
</evidence>
<organism evidence="2 3">
    <name type="scientific">Caenorhabditis tropicalis</name>
    <dbReference type="NCBI Taxonomy" id="1561998"/>
    <lineage>
        <taxon>Eukaryota</taxon>
        <taxon>Metazoa</taxon>
        <taxon>Ecdysozoa</taxon>
        <taxon>Nematoda</taxon>
        <taxon>Chromadorea</taxon>
        <taxon>Rhabditida</taxon>
        <taxon>Rhabditina</taxon>
        <taxon>Rhabditomorpha</taxon>
        <taxon>Rhabditoidea</taxon>
        <taxon>Rhabditidae</taxon>
        <taxon>Peloderinae</taxon>
        <taxon>Caenorhabditis</taxon>
    </lineage>
</organism>
<dbReference type="GO" id="GO:0038022">
    <property type="term" value="F:G protein-coupled olfactory receptor activity"/>
    <property type="evidence" value="ECO:0007669"/>
    <property type="project" value="TreeGrafter"/>
</dbReference>
<name>A0A1I7TC75_9PELO</name>
<keyword evidence="1" id="KW-0472">Membrane</keyword>
<sequence length="162" mass="18302">MFSEIKFCFQLITGVFSLLTNSISICLVITHSPNKLGNYKSTIKEEYDLDIDKTTYTGCLYWRTGPNGTSILSYNDLLGALGLSNLMMIPFSIIVYFGYKNCSRIKIVLSQGECEYSKKLQMQLYKALVVQFSSDSYAVLSNGSVNQRMIIKTQSSKRSYDV</sequence>
<keyword evidence="1" id="KW-1133">Transmembrane helix</keyword>
<evidence type="ECO:0000256" key="1">
    <source>
        <dbReference type="SAM" id="Phobius"/>
    </source>
</evidence>
<feature type="transmembrane region" description="Helical" evidence="1">
    <location>
        <begin position="7"/>
        <end position="30"/>
    </location>
</feature>
<protein>
    <submittedName>
        <fullName evidence="3">Recep_L_domain domain-containing protein</fullName>
    </submittedName>
</protein>
<dbReference type="WBParaSite" id="Csp11.Scaffold579.g4520.t1">
    <property type="protein sequence ID" value="Csp11.Scaffold579.g4520.t1"/>
    <property type="gene ID" value="Csp11.Scaffold579.g4520"/>
</dbReference>
<dbReference type="PANTHER" id="PTHR22943">
    <property type="entry name" value="7-TRANSMEMBRANE DOMAIN RECEPTOR C.ELEGANS"/>
    <property type="match status" value="1"/>
</dbReference>
<dbReference type="GO" id="GO:0042048">
    <property type="term" value="P:olfactory behavior"/>
    <property type="evidence" value="ECO:0007669"/>
    <property type="project" value="TreeGrafter"/>
</dbReference>